<dbReference type="SMART" id="SM00156">
    <property type="entry name" value="PP2Ac"/>
    <property type="match status" value="1"/>
</dbReference>
<name>A0A0B6Z781_9EUPU</name>
<protein>
    <recommendedName>
        <fullName evidence="5">Serine/threonine-protein phosphatase</fullName>
        <ecNumber evidence="5">3.1.3.16</ecNumber>
    </recommendedName>
</protein>
<evidence type="ECO:0000256" key="3">
    <source>
        <dbReference type="ARBA" id="ARBA00022801"/>
    </source>
</evidence>
<dbReference type="PROSITE" id="PS00125">
    <property type="entry name" value="SER_THR_PHOSPHATASE"/>
    <property type="match status" value="1"/>
</dbReference>
<comment type="catalytic activity">
    <reaction evidence="5">
        <text>O-phospho-L-threonyl-[protein] + H2O = L-threonyl-[protein] + phosphate</text>
        <dbReference type="Rhea" id="RHEA:47004"/>
        <dbReference type="Rhea" id="RHEA-COMP:11060"/>
        <dbReference type="Rhea" id="RHEA-COMP:11605"/>
        <dbReference type="ChEBI" id="CHEBI:15377"/>
        <dbReference type="ChEBI" id="CHEBI:30013"/>
        <dbReference type="ChEBI" id="CHEBI:43474"/>
        <dbReference type="ChEBI" id="CHEBI:61977"/>
        <dbReference type="EC" id="3.1.3.16"/>
    </reaction>
</comment>
<dbReference type="InterPro" id="IPR004843">
    <property type="entry name" value="Calcineurin-like_PHP"/>
</dbReference>
<dbReference type="GO" id="GO:0004722">
    <property type="term" value="F:protein serine/threonine phosphatase activity"/>
    <property type="evidence" value="ECO:0007669"/>
    <property type="project" value="UniProtKB-EC"/>
</dbReference>
<feature type="domain" description="Serine/threonine specific protein phosphatases" evidence="6">
    <location>
        <begin position="119"/>
        <end position="124"/>
    </location>
</feature>
<dbReference type="Pfam" id="PF00149">
    <property type="entry name" value="Metallophos"/>
    <property type="match status" value="1"/>
</dbReference>
<dbReference type="Gene3D" id="3.60.21.10">
    <property type="match status" value="1"/>
</dbReference>
<dbReference type="CDD" id="cd07415">
    <property type="entry name" value="MPP_PP2A_PP4_PP6"/>
    <property type="match status" value="1"/>
</dbReference>
<dbReference type="AlphaFoldDB" id="A0A0B6Z781"/>
<gene>
    <name evidence="7" type="primary">ORF49567</name>
</gene>
<dbReference type="InterPro" id="IPR047129">
    <property type="entry name" value="PPA2-like"/>
</dbReference>
<evidence type="ECO:0000256" key="5">
    <source>
        <dbReference type="RuleBase" id="RU004273"/>
    </source>
</evidence>
<dbReference type="EMBL" id="HACG01016936">
    <property type="protein sequence ID" value="CEK63801.1"/>
    <property type="molecule type" value="Transcribed_RNA"/>
</dbReference>
<dbReference type="SUPFAM" id="SSF56300">
    <property type="entry name" value="Metallo-dependent phosphatases"/>
    <property type="match status" value="1"/>
</dbReference>
<dbReference type="GO" id="GO:0046872">
    <property type="term" value="F:metal ion binding"/>
    <property type="evidence" value="ECO:0007669"/>
    <property type="project" value="UniProtKB-KW"/>
</dbReference>
<organism evidence="7">
    <name type="scientific">Arion vulgaris</name>
    <dbReference type="NCBI Taxonomy" id="1028688"/>
    <lineage>
        <taxon>Eukaryota</taxon>
        <taxon>Metazoa</taxon>
        <taxon>Spiralia</taxon>
        <taxon>Lophotrochozoa</taxon>
        <taxon>Mollusca</taxon>
        <taxon>Gastropoda</taxon>
        <taxon>Heterobranchia</taxon>
        <taxon>Euthyneura</taxon>
        <taxon>Panpulmonata</taxon>
        <taxon>Eupulmonata</taxon>
        <taxon>Stylommatophora</taxon>
        <taxon>Helicina</taxon>
        <taxon>Arionoidea</taxon>
        <taxon>Arionidae</taxon>
        <taxon>Arion</taxon>
    </lineage>
</organism>
<evidence type="ECO:0000259" key="6">
    <source>
        <dbReference type="PROSITE" id="PS00125"/>
    </source>
</evidence>
<dbReference type="PANTHER" id="PTHR45619">
    <property type="entry name" value="SERINE/THREONINE-PROTEIN PHOSPHATASE PP2A-RELATED"/>
    <property type="match status" value="1"/>
</dbReference>
<evidence type="ECO:0000313" key="7">
    <source>
        <dbReference type="EMBL" id="CEK63801.1"/>
    </source>
</evidence>
<keyword evidence="4" id="KW-0464">Manganese</keyword>
<evidence type="ECO:0000256" key="2">
    <source>
        <dbReference type="ARBA" id="ARBA00022723"/>
    </source>
</evidence>
<proteinExistence type="inferred from homology"/>
<dbReference type="InterPro" id="IPR006186">
    <property type="entry name" value="Ser/Thr-sp_prot-phosphatase"/>
</dbReference>
<reference evidence="7" key="1">
    <citation type="submission" date="2014-12" db="EMBL/GenBank/DDBJ databases">
        <title>Insight into the proteome of Arion vulgaris.</title>
        <authorList>
            <person name="Aradska J."/>
            <person name="Bulat T."/>
            <person name="Smidak R."/>
            <person name="Sarate P."/>
            <person name="Gangsoo J."/>
            <person name="Sialana F."/>
            <person name="Bilban M."/>
            <person name="Lubec G."/>
        </authorList>
    </citation>
    <scope>NUCLEOTIDE SEQUENCE</scope>
    <source>
        <tissue evidence="7">Skin</tissue>
    </source>
</reference>
<dbReference type="InterPro" id="IPR029052">
    <property type="entry name" value="Metallo-depent_PP-like"/>
</dbReference>
<dbReference type="PRINTS" id="PR00114">
    <property type="entry name" value="STPHPHTASE"/>
</dbReference>
<keyword evidence="3 5" id="KW-0378">Hydrolase</keyword>
<comment type="similarity">
    <text evidence="5">Belongs to the PPP phosphatase family.</text>
</comment>
<evidence type="ECO:0000256" key="4">
    <source>
        <dbReference type="ARBA" id="ARBA00023211"/>
    </source>
</evidence>
<dbReference type="EC" id="3.1.3.16" evidence="5"/>
<comment type="cofactor">
    <cofactor evidence="1">
        <name>Mn(2+)</name>
        <dbReference type="ChEBI" id="CHEBI:29035"/>
    </cofactor>
</comment>
<sequence>MDNTKKQNMASMKDVDNWITHLYDCKPLSEKDVKVMCDKAKEILTQESNVQPVQLPVTVCGDIHGQFYDLLELFKVGGNVPDTNYLFMGDYVDRGYHCVETVSLLIAMKIRYKDRITLLRGNHECRMTTQVYGFYDECLRKYGNPNTWKYFTELFDYLPLAAIVNDSIFCLHGGLSPSIDSIDHIRVLDRVQEIPHEGPICDLLWSDPEDRDGWALSPRGAGFGFGEDVSAAFNHTNSLSMVARAHQMVMDGYHWCHSGNVLTVFSAPNYCYRSGNFGALMELDDTGKMRLTAFDHAKNQVMEGSTKIVPDYFL</sequence>
<evidence type="ECO:0000256" key="1">
    <source>
        <dbReference type="ARBA" id="ARBA00001936"/>
    </source>
</evidence>
<accession>A0A0B6Z781</accession>
<keyword evidence="2" id="KW-0479">Metal-binding</keyword>